<dbReference type="Pfam" id="PF01022">
    <property type="entry name" value="HTH_5"/>
    <property type="match status" value="1"/>
</dbReference>
<gene>
    <name evidence="4" type="ORF">C095_02080</name>
</gene>
<dbReference type="InterPro" id="IPR036388">
    <property type="entry name" value="WH-like_DNA-bd_sf"/>
</dbReference>
<comment type="caution">
    <text evidence="4">The sequence shown here is derived from an EMBL/GenBank/DDBJ whole genome shotgun (WGS) entry which is preliminary data.</text>
</comment>
<dbReference type="RefSeq" id="WP_039121198.1">
    <property type="nucleotide sequence ID" value="NZ_AOJP01000011.1"/>
</dbReference>
<sequence>MDREKQILEVSMIFKLLSNPMRLGILCYLAEKKEMTVNEIREYFPNYSQPSISQQLQSLKANKIVKDRKQGQYVYYSIAEERILKFMDRLHELYCKEGEE</sequence>
<dbReference type="InterPro" id="IPR001845">
    <property type="entry name" value="HTH_ArsR_DNA-bd_dom"/>
</dbReference>
<dbReference type="InterPro" id="IPR051081">
    <property type="entry name" value="HTH_MetalResp_TranReg"/>
</dbReference>
<dbReference type="GO" id="GO:0003700">
    <property type="term" value="F:DNA-binding transcription factor activity"/>
    <property type="evidence" value="ECO:0007669"/>
    <property type="project" value="InterPro"/>
</dbReference>
<dbReference type="CDD" id="cd00090">
    <property type="entry name" value="HTH_ARSR"/>
    <property type="match status" value="1"/>
</dbReference>
<dbReference type="OrthoDB" id="9798835at2"/>
<dbReference type="InterPro" id="IPR011991">
    <property type="entry name" value="ArsR-like_HTH"/>
</dbReference>
<proteinExistence type="predicted"/>
<organism evidence="4 5">
    <name type="scientific">Fusobacterium necrophorum subsp. funduliforme B35</name>
    <dbReference type="NCBI Taxonomy" id="1226633"/>
    <lineage>
        <taxon>Bacteria</taxon>
        <taxon>Fusobacteriati</taxon>
        <taxon>Fusobacteriota</taxon>
        <taxon>Fusobacteriia</taxon>
        <taxon>Fusobacteriales</taxon>
        <taxon>Fusobacteriaceae</taxon>
        <taxon>Fusobacterium</taxon>
    </lineage>
</organism>
<keyword evidence="1" id="KW-0805">Transcription regulation</keyword>
<dbReference type="GO" id="GO:0003677">
    <property type="term" value="F:DNA binding"/>
    <property type="evidence" value="ECO:0007669"/>
    <property type="project" value="UniProtKB-KW"/>
</dbReference>
<evidence type="ECO:0000256" key="1">
    <source>
        <dbReference type="ARBA" id="ARBA00023015"/>
    </source>
</evidence>
<dbReference type="AlphaFoldDB" id="A0A017H3U9"/>
<protein>
    <submittedName>
        <fullName evidence="4">Uncharacterized protein</fullName>
    </submittedName>
</protein>
<dbReference type="Proteomes" id="UP000031184">
    <property type="component" value="Unassembled WGS sequence"/>
</dbReference>
<keyword evidence="3" id="KW-0804">Transcription</keyword>
<dbReference type="PANTHER" id="PTHR33154">
    <property type="entry name" value="TRANSCRIPTIONAL REGULATOR, ARSR FAMILY"/>
    <property type="match status" value="1"/>
</dbReference>
<evidence type="ECO:0000256" key="3">
    <source>
        <dbReference type="ARBA" id="ARBA00023163"/>
    </source>
</evidence>
<dbReference type="PROSITE" id="PS50987">
    <property type="entry name" value="HTH_ARSR_2"/>
    <property type="match status" value="1"/>
</dbReference>
<dbReference type="NCBIfam" id="NF033788">
    <property type="entry name" value="HTH_metalloreg"/>
    <property type="match status" value="1"/>
</dbReference>
<dbReference type="PRINTS" id="PR00778">
    <property type="entry name" value="HTHARSR"/>
</dbReference>
<evidence type="ECO:0000313" key="5">
    <source>
        <dbReference type="Proteomes" id="UP000031184"/>
    </source>
</evidence>
<dbReference type="PATRIC" id="fig|1226633.4.peg.410"/>
<dbReference type="SUPFAM" id="SSF46785">
    <property type="entry name" value="Winged helix' DNA-binding domain"/>
    <property type="match status" value="1"/>
</dbReference>
<accession>A0A017H3U9</accession>
<reference evidence="4 5" key="1">
    <citation type="submission" date="2013-08" db="EMBL/GenBank/DDBJ databases">
        <title>An opportunistic ruminal bacterium that causes liver abscesses in cattle.</title>
        <authorList>
            <person name="Benahmed F.H."/>
            <person name="Rasmussen M."/>
            <person name="Harbottle H."/>
            <person name="Soppet D."/>
            <person name="Nagaraja T.G."/>
            <person name="Davidson M."/>
        </authorList>
    </citation>
    <scope>NUCLEOTIDE SEQUENCE [LARGE SCALE GENOMIC DNA]</scope>
    <source>
        <strain evidence="4 5">B35</strain>
    </source>
</reference>
<dbReference type="Gene3D" id="1.10.10.10">
    <property type="entry name" value="Winged helix-like DNA-binding domain superfamily/Winged helix DNA-binding domain"/>
    <property type="match status" value="1"/>
</dbReference>
<evidence type="ECO:0000256" key="2">
    <source>
        <dbReference type="ARBA" id="ARBA00023125"/>
    </source>
</evidence>
<dbReference type="EMBL" id="AUZI01000010">
    <property type="protein sequence ID" value="KID49935.1"/>
    <property type="molecule type" value="Genomic_DNA"/>
</dbReference>
<dbReference type="PANTHER" id="PTHR33154:SF18">
    <property type="entry name" value="ARSENICAL RESISTANCE OPERON REPRESSOR"/>
    <property type="match status" value="1"/>
</dbReference>
<evidence type="ECO:0000313" key="4">
    <source>
        <dbReference type="EMBL" id="KID49935.1"/>
    </source>
</evidence>
<name>A0A017H3U9_9FUSO</name>
<dbReference type="SMART" id="SM00418">
    <property type="entry name" value="HTH_ARSR"/>
    <property type="match status" value="1"/>
</dbReference>
<keyword evidence="2" id="KW-0238">DNA-binding</keyword>
<dbReference type="InterPro" id="IPR036390">
    <property type="entry name" value="WH_DNA-bd_sf"/>
</dbReference>